<protein>
    <recommendedName>
        <fullName evidence="3">Aminoglycoside phosphotransferase domain-containing protein</fullName>
    </recommendedName>
</protein>
<sequence>MAYIPPIDNTETQHEGMVHLTIRNTFFRRYLTLLALKTTARFFQYYDGPCVRISKNLVVKTGSFVHLTEAATMEFVAANTSIPVPHVYSSFVHRNRAYIVMERISGEPFTKAWKTLSDVERESIFAQLRRMILEFRTLVPPPGTGVESCVGGSLRDSRIPHARPRFGPFKTIQDFHFWLRDGLQPKEHPEVKNVHITDQDWKDLREMAAK</sequence>
<evidence type="ECO:0000313" key="2">
    <source>
        <dbReference type="Proteomes" id="UP000431533"/>
    </source>
</evidence>
<evidence type="ECO:0000313" key="1">
    <source>
        <dbReference type="EMBL" id="TVY23542.1"/>
    </source>
</evidence>
<reference evidence="1 2" key="1">
    <citation type="submission" date="2018-05" db="EMBL/GenBank/DDBJ databases">
        <title>Genome sequencing and assembly of the regulated plant pathogen Lachnellula willkommii and related sister species for the development of diagnostic species identification markers.</title>
        <authorList>
            <person name="Giroux E."/>
            <person name="Bilodeau G."/>
        </authorList>
    </citation>
    <scope>NUCLEOTIDE SEQUENCE [LARGE SCALE GENOMIC DNA]</scope>
    <source>
        <strain evidence="1 2">CBS 185.66</strain>
    </source>
</reference>
<dbReference type="RefSeq" id="XP_031002330.1">
    <property type="nucleotide sequence ID" value="XM_031152613.1"/>
</dbReference>
<dbReference type="EMBL" id="QGMH01000174">
    <property type="protein sequence ID" value="TVY23542.1"/>
    <property type="molecule type" value="Genomic_DNA"/>
</dbReference>
<gene>
    <name evidence="1" type="ORF">LHYA1_G007685</name>
</gene>
<dbReference type="SUPFAM" id="SSF56112">
    <property type="entry name" value="Protein kinase-like (PK-like)"/>
    <property type="match status" value="1"/>
</dbReference>
<dbReference type="OrthoDB" id="2906425at2759"/>
<accession>A0A8H8TX44</accession>
<proteinExistence type="predicted"/>
<dbReference type="InterPro" id="IPR051678">
    <property type="entry name" value="AGP_Transferase"/>
</dbReference>
<dbReference type="PANTHER" id="PTHR21310:SF55">
    <property type="entry name" value="AMINOGLYCOSIDE PHOSPHOTRANSFERASE DOMAIN-CONTAINING PROTEIN"/>
    <property type="match status" value="1"/>
</dbReference>
<evidence type="ECO:0008006" key="3">
    <source>
        <dbReference type="Google" id="ProtNLM"/>
    </source>
</evidence>
<name>A0A8H8TX44_9HELO</name>
<dbReference type="AlphaFoldDB" id="A0A8H8TX44"/>
<dbReference type="InterPro" id="IPR011009">
    <property type="entry name" value="Kinase-like_dom_sf"/>
</dbReference>
<comment type="caution">
    <text evidence="1">The sequence shown here is derived from an EMBL/GenBank/DDBJ whole genome shotgun (WGS) entry which is preliminary data.</text>
</comment>
<organism evidence="1 2">
    <name type="scientific">Lachnellula hyalina</name>
    <dbReference type="NCBI Taxonomy" id="1316788"/>
    <lineage>
        <taxon>Eukaryota</taxon>
        <taxon>Fungi</taxon>
        <taxon>Dikarya</taxon>
        <taxon>Ascomycota</taxon>
        <taxon>Pezizomycotina</taxon>
        <taxon>Leotiomycetes</taxon>
        <taxon>Helotiales</taxon>
        <taxon>Lachnaceae</taxon>
        <taxon>Lachnellula</taxon>
    </lineage>
</organism>
<keyword evidence="2" id="KW-1185">Reference proteome</keyword>
<dbReference type="PANTHER" id="PTHR21310">
    <property type="entry name" value="AMINOGLYCOSIDE PHOSPHOTRANSFERASE-RELATED-RELATED"/>
    <property type="match status" value="1"/>
</dbReference>
<dbReference type="Proteomes" id="UP000431533">
    <property type="component" value="Unassembled WGS sequence"/>
</dbReference>
<dbReference type="GeneID" id="41987883"/>